<keyword evidence="2" id="KW-0472">Membrane</keyword>
<proteinExistence type="predicted"/>
<feature type="region of interest" description="Disordered" evidence="1">
    <location>
        <begin position="80"/>
        <end position="107"/>
    </location>
</feature>
<evidence type="ECO:0000313" key="3">
    <source>
        <dbReference type="EMBL" id="MBK8892488.1"/>
    </source>
</evidence>
<gene>
    <name evidence="3" type="ORF">IPN75_20115</name>
</gene>
<dbReference type="EMBL" id="JADKBR010000029">
    <property type="protein sequence ID" value="MBK8892488.1"/>
    <property type="molecule type" value="Genomic_DNA"/>
</dbReference>
<dbReference type="Proteomes" id="UP000808146">
    <property type="component" value="Unassembled WGS sequence"/>
</dbReference>
<accession>A0A9D7QN58</accession>
<evidence type="ECO:0000256" key="1">
    <source>
        <dbReference type="SAM" id="MobiDB-lite"/>
    </source>
</evidence>
<feature type="compositionally biased region" description="Basic and acidic residues" evidence="1">
    <location>
        <begin position="92"/>
        <end position="107"/>
    </location>
</feature>
<reference evidence="3" key="1">
    <citation type="submission" date="2020-10" db="EMBL/GenBank/DDBJ databases">
        <title>Connecting structure to function with the recovery of over 1000 high-quality activated sludge metagenome-assembled genomes encoding full-length rRNA genes using long-read sequencing.</title>
        <authorList>
            <person name="Singleton C.M."/>
            <person name="Petriglieri F."/>
            <person name="Kristensen J.M."/>
            <person name="Kirkegaard R.H."/>
            <person name="Michaelsen T.Y."/>
            <person name="Andersen M.H."/>
            <person name="Karst S.M."/>
            <person name="Dueholm M.S."/>
            <person name="Nielsen P.H."/>
            <person name="Albertsen M."/>
        </authorList>
    </citation>
    <scope>NUCLEOTIDE SEQUENCE</scope>
    <source>
        <strain evidence="3">OdNE_18-Q3-R46-58_BAT3C.305</strain>
    </source>
</reference>
<keyword evidence="2" id="KW-1133">Transmembrane helix</keyword>
<keyword evidence="2" id="KW-0812">Transmembrane</keyword>
<comment type="caution">
    <text evidence="3">The sequence shown here is derived from an EMBL/GenBank/DDBJ whole genome shotgun (WGS) entry which is preliminary data.</text>
</comment>
<evidence type="ECO:0000256" key="2">
    <source>
        <dbReference type="SAM" id="Phobius"/>
    </source>
</evidence>
<name>A0A9D7QN58_9RHOO</name>
<protein>
    <submittedName>
        <fullName evidence="3">Sulfite exporter TauE/SafE family protein</fullName>
    </submittedName>
</protein>
<sequence>MRKLIFIGFIVLGALVGLVSAGYGDWGTRLVMMGVGALFGAPIGGALASIGRKGRQPLEWGENPLPGMGTTPKDLAANYWRDKGHPPFMKPSEAEPDKHMFDPDRLG</sequence>
<evidence type="ECO:0000313" key="4">
    <source>
        <dbReference type="Proteomes" id="UP000808146"/>
    </source>
</evidence>
<feature type="transmembrane region" description="Helical" evidence="2">
    <location>
        <begin position="31"/>
        <end position="50"/>
    </location>
</feature>
<dbReference type="AlphaFoldDB" id="A0A9D7QN58"/>
<organism evidence="3 4">
    <name type="scientific">Candidatus Dechloromonas phosphorivorans</name>
    <dbReference type="NCBI Taxonomy" id="2899244"/>
    <lineage>
        <taxon>Bacteria</taxon>
        <taxon>Pseudomonadati</taxon>
        <taxon>Pseudomonadota</taxon>
        <taxon>Betaproteobacteria</taxon>
        <taxon>Rhodocyclales</taxon>
        <taxon>Azonexaceae</taxon>
        <taxon>Dechloromonas</taxon>
    </lineage>
</organism>